<evidence type="ECO:0000256" key="2">
    <source>
        <dbReference type="ARBA" id="ARBA00023002"/>
    </source>
</evidence>
<accession>A0A6J6B8D8</accession>
<evidence type="ECO:0000313" key="3">
    <source>
        <dbReference type="EMBL" id="CAB4534628.1"/>
    </source>
</evidence>
<dbReference type="InterPro" id="IPR002347">
    <property type="entry name" value="SDR_fam"/>
</dbReference>
<dbReference type="Pfam" id="PF13561">
    <property type="entry name" value="adh_short_C2"/>
    <property type="match status" value="1"/>
</dbReference>
<dbReference type="EMBL" id="CAEZSK010000019">
    <property type="protein sequence ID" value="CAB4534628.1"/>
    <property type="molecule type" value="Genomic_DNA"/>
</dbReference>
<dbReference type="PANTHER" id="PTHR42760">
    <property type="entry name" value="SHORT-CHAIN DEHYDROGENASES/REDUCTASES FAMILY MEMBER"/>
    <property type="match status" value="1"/>
</dbReference>
<name>A0A6J6B8D8_9ZZZZ</name>
<dbReference type="PANTHER" id="PTHR42760:SF133">
    <property type="entry name" value="3-OXOACYL-[ACYL-CARRIER-PROTEIN] REDUCTASE"/>
    <property type="match status" value="1"/>
</dbReference>
<proteinExistence type="inferred from homology"/>
<comment type="similarity">
    <text evidence="1">Belongs to the short-chain dehydrogenases/reductases (SDR) family.</text>
</comment>
<gene>
    <name evidence="3" type="ORF">UFOPK1419_00255</name>
</gene>
<dbReference type="PRINTS" id="PR00081">
    <property type="entry name" value="GDHRDH"/>
</dbReference>
<dbReference type="Gene3D" id="3.40.50.720">
    <property type="entry name" value="NAD(P)-binding Rossmann-like Domain"/>
    <property type="match status" value="1"/>
</dbReference>
<dbReference type="AlphaFoldDB" id="A0A6J6B8D8"/>
<dbReference type="FunFam" id="3.40.50.720:FF:000084">
    <property type="entry name" value="Short-chain dehydrogenase reductase"/>
    <property type="match status" value="1"/>
</dbReference>
<evidence type="ECO:0000256" key="1">
    <source>
        <dbReference type="ARBA" id="ARBA00006484"/>
    </source>
</evidence>
<protein>
    <submittedName>
        <fullName evidence="3">Unannotated protein</fullName>
    </submittedName>
</protein>
<reference evidence="3" key="1">
    <citation type="submission" date="2020-05" db="EMBL/GenBank/DDBJ databases">
        <authorList>
            <person name="Chiriac C."/>
            <person name="Salcher M."/>
            <person name="Ghai R."/>
            <person name="Kavagutti S V."/>
        </authorList>
    </citation>
    <scope>NUCLEOTIDE SEQUENCE</scope>
</reference>
<dbReference type="PRINTS" id="PR00080">
    <property type="entry name" value="SDRFAMILY"/>
</dbReference>
<dbReference type="GO" id="GO:0016616">
    <property type="term" value="F:oxidoreductase activity, acting on the CH-OH group of donors, NAD or NADP as acceptor"/>
    <property type="evidence" value="ECO:0007669"/>
    <property type="project" value="TreeGrafter"/>
</dbReference>
<dbReference type="SUPFAM" id="SSF51735">
    <property type="entry name" value="NAD(P)-binding Rossmann-fold domains"/>
    <property type="match status" value="1"/>
</dbReference>
<keyword evidence="2" id="KW-0560">Oxidoreductase</keyword>
<dbReference type="GO" id="GO:0006633">
    <property type="term" value="P:fatty acid biosynthetic process"/>
    <property type="evidence" value="ECO:0007669"/>
    <property type="project" value="TreeGrafter"/>
</dbReference>
<dbReference type="CDD" id="cd05233">
    <property type="entry name" value="SDR_c"/>
    <property type="match status" value="1"/>
</dbReference>
<organism evidence="3">
    <name type="scientific">freshwater metagenome</name>
    <dbReference type="NCBI Taxonomy" id="449393"/>
    <lineage>
        <taxon>unclassified sequences</taxon>
        <taxon>metagenomes</taxon>
        <taxon>ecological metagenomes</taxon>
    </lineage>
</organism>
<sequence length="253" mass="26669">MSSIGEDLKGKCVVVTGATGGIGKSVCFAFAELGARVLAVDLKQEPLDELVKTLPGSGHATYSLDLMQLAEHKTLFEKAHTMGGFQALAHCAAVLQRRATVDEVTEADWDFQLDTNLKATFFLNRTARDVMKANGVKGAIVNFSSQGWWTGGFGGSVVYAASKGGIVSMTRGLARSFAPEGIRINAIAPGGVDTNMLTDGQSAEAMKAFMSMIPMGRLAEPKEISQAVVFLASSASSYMTGALLNISGGQLMY</sequence>
<dbReference type="InterPro" id="IPR036291">
    <property type="entry name" value="NAD(P)-bd_dom_sf"/>
</dbReference>
<dbReference type="GO" id="GO:0048038">
    <property type="term" value="F:quinone binding"/>
    <property type="evidence" value="ECO:0007669"/>
    <property type="project" value="TreeGrafter"/>
</dbReference>